<dbReference type="Gene3D" id="3.60.10.10">
    <property type="entry name" value="Endonuclease/exonuclease/phosphatase"/>
    <property type="match status" value="1"/>
</dbReference>
<protein>
    <recommendedName>
        <fullName evidence="1">Reverse transcriptase domain-containing protein</fullName>
    </recommendedName>
</protein>
<dbReference type="PANTHER" id="PTHR36688">
    <property type="entry name" value="ENDO/EXONUCLEASE/PHOSPHATASE DOMAIN-CONTAINING PROTEIN"/>
    <property type="match status" value="1"/>
</dbReference>
<comment type="caution">
    <text evidence="2">The sequence shown here is derived from an EMBL/GenBank/DDBJ whole genome shotgun (WGS) entry which is preliminary data.</text>
</comment>
<gene>
    <name evidence="2" type="ORF">PARMNEM_LOCUS13366</name>
</gene>
<dbReference type="EMBL" id="CAVLGL010000089">
    <property type="protein sequence ID" value="CAK1593612.1"/>
    <property type="molecule type" value="Genomic_DNA"/>
</dbReference>
<evidence type="ECO:0000313" key="2">
    <source>
        <dbReference type="EMBL" id="CAK1593612.1"/>
    </source>
</evidence>
<dbReference type="InterPro" id="IPR000477">
    <property type="entry name" value="RT_dom"/>
</dbReference>
<reference evidence="2 3" key="1">
    <citation type="submission" date="2023-11" db="EMBL/GenBank/DDBJ databases">
        <authorList>
            <person name="Hedman E."/>
            <person name="Englund M."/>
            <person name="Stromberg M."/>
            <person name="Nyberg Akerstrom W."/>
            <person name="Nylinder S."/>
            <person name="Jareborg N."/>
            <person name="Kallberg Y."/>
            <person name="Kronander E."/>
        </authorList>
    </citation>
    <scope>NUCLEOTIDE SEQUENCE [LARGE SCALE GENOMIC DNA]</scope>
</reference>
<dbReference type="Proteomes" id="UP001314205">
    <property type="component" value="Unassembled WGS sequence"/>
</dbReference>
<dbReference type="CDD" id="cd01650">
    <property type="entry name" value="RT_nLTR_like"/>
    <property type="match status" value="1"/>
</dbReference>
<name>A0AAV1LHS9_9NEOP</name>
<evidence type="ECO:0000313" key="3">
    <source>
        <dbReference type="Proteomes" id="UP001314205"/>
    </source>
</evidence>
<dbReference type="PROSITE" id="PS50878">
    <property type="entry name" value="RT_POL"/>
    <property type="match status" value="1"/>
</dbReference>
<dbReference type="SUPFAM" id="SSF56672">
    <property type="entry name" value="DNA/RNA polymerases"/>
    <property type="match status" value="1"/>
</dbReference>
<accession>A0AAV1LHS9</accession>
<dbReference type="InterPro" id="IPR005135">
    <property type="entry name" value="Endo/exonuclease/phosphatase"/>
</dbReference>
<feature type="domain" description="Reverse transcriptase" evidence="1">
    <location>
        <begin position="408"/>
        <end position="677"/>
    </location>
</feature>
<keyword evidence="3" id="KW-1185">Reference proteome</keyword>
<dbReference type="InterPro" id="IPR043502">
    <property type="entry name" value="DNA/RNA_pol_sf"/>
</dbReference>
<dbReference type="AlphaFoldDB" id="A0AAV1LHS9"/>
<organism evidence="2 3">
    <name type="scientific">Parnassius mnemosyne</name>
    <name type="common">clouded apollo</name>
    <dbReference type="NCBI Taxonomy" id="213953"/>
    <lineage>
        <taxon>Eukaryota</taxon>
        <taxon>Metazoa</taxon>
        <taxon>Ecdysozoa</taxon>
        <taxon>Arthropoda</taxon>
        <taxon>Hexapoda</taxon>
        <taxon>Insecta</taxon>
        <taxon>Pterygota</taxon>
        <taxon>Neoptera</taxon>
        <taxon>Endopterygota</taxon>
        <taxon>Lepidoptera</taxon>
        <taxon>Glossata</taxon>
        <taxon>Ditrysia</taxon>
        <taxon>Papilionoidea</taxon>
        <taxon>Papilionidae</taxon>
        <taxon>Parnassiinae</taxon>
        <taxon>Parnassini</taxon>
        <taxon>Parnassius</taxon>
        <taxon>Driopa</taxon>
    </lineage>
</organism>
<sequence>MCVVQLLNNKYHLFLASVYVEPTNDINNTLNHLEHFLKSHVNKHIIIGGDFNGWHTAWGSNISNKRGRSVHDIIMSNDLILLNDGKFPTFETVTHGASRTSFIDLTMTSANISNKIYGWQVNMNACPTSEHNAIDFFLKLNNDTLHRKKKPTTYRYNTKNADWSSFSNQIKTVMEKEQLATKNIELFNEQDIDNYIKDITNVIQKVSSKVFKHKGIAKTYIPWWNSDLERLKLGVIKLHHRIQTLKRSKKPLDNILLERKQLKQEYLDAIRKASTEHFKEFCSKQGKENVWSLTNRLLKNSPQPVLPSTMRINSSNFTTSSKETAHVLLNKFYPNDTEDDTEIQKQLRQSMSCEPSTSDDRFFTEEEVIDCLKTINPNKAPGNDHLTADICLAFTTIYKTAINKLLNRCFEISYFPKQWKIAHAIILPKFNKSDLSDPSSYRPIGLINVFGKLFEKLLSKRLTYHININNKTNPKQFGFKEQLSTSHALKNAVDIISRAKSKKELVIAVSLDIQAAFDNAWWPILFKRLTEIKCPRNIYKIILNYIKDRLVTLNYADVTVNKTMTRGCIQGSVCGPIFWNLILDDLFNIPLPEGCHLQAFADDVLLIVAHKNVSILQMTANSALKLISEWGKEAKLRFGPNKTQLITFTPKAKMANIVMSGITLEFSKQITLLGVIIDRNLKFIEHAKYITNKALSIYKKLCIYVRPTWGIHPENIEIIYRQVIEPIITYAAGIWGDATKFKVVRDKLISLQRGFAIKIIRAFRTVSASAAISLALLTPLHLKVSEVANIETSKLSGKTEFLPDDIAMEKPLPHHNFFIQLTEKPSKLIWQLQKKILIIAITI</sequence>
<dbReference type="GO" id="GO:0071897">
    <property type="term" value="P:DNA biosynthetic process"/>
    <property type="evidence" value="ECO:0007669"/>
    <property type="project" value="UniProtKB-ARBA"/>
</dbReference>
<dbReference type="Pfam" id="PF14529">
    <property type="entry name" value="Exo_endo_phos_2"/>
    <property type="match status" value="1"/>
</dbReference>
<dbReference type="PANTHER" id="PTHR36688:SF2">
    <property type="entry name" value="ENDONUCLEASE_EXONUCLEASE_PHOSPHATASE DOMAIN-CONTAINING PROTEIN"/>
    <property type="match status" value="1"/>
</dbReference>
<evidence type="ECO:0000259" key="1">
    <source>
        <dbReference type="PROSITE" id="PS50878"/>
    </source>
</evidence>
<dbReference type="Pfam" id="PF00078">
    <property type="entry name" value="RVT_1"/>
    <property type="match status" value="1"/>
</dbReference>
<dbReference type="SUPFAM" id="SSF56219">
    <property type="entry name" value="DNase I-like"/>
    <property type="match status" value="1"/>
</dbReference>
<dbReference type="InterPro" id="IPR052560">
    <property type="entry name" value="RdDP_mobile_element"/>
</dbReference>
<dbReference type="GO" id="GO:0003824">
    <property type="term" value="F:catalytic activity"/>
    <property type="evidence" value="ECO:0007669"/>
    <property type="project" value="InterPro"/>
</dbReference>
<dbReference type="InterPro" id="IPR036691">
    <property type="entry name" value="Endo/exonu/phosph_ase_sf"/>
</dbReference>
<proteinExistence type="predicted"/>